<keyword evidence="9" id="KW-1015">Disulfide bond</keyword>
<keyword evidence="12" id="KW-1185">Reference proteome</keyword>
<evidence type="ECO:0000256" key="8">
    <source>
        <dbReference type="ARBA" id="ARBA00022837"/>
    </source>
</evidence>
<comment type="subcellular location">
    <subcellularLocation>
        <location evidence="2">Secreted</location>
    </subcellularLocation>
</comment>
<dbReference type="InterPro" id="IPR051941">
    <property type="entry name" value="BG_Antigen-Binding_Lectin"/>
</dbReference>
<protein>
    <recommendedName>
        <fullName evidence="10">Fucolectin tachylectin-4 pentraxin-1 domain-containing protein</fullName>
    </recommendedName>
</protein>
<keyword evidence="7" id="KW-0430">Lectin</keyword>
<dbReference type="GO" id="GO:0001868">
    <property type="term" value="P:regulation of complement activation, lectin pathway"/>
    <property type="evidence" value="ECO:0007669"/>
    <property type="project" value="UniProtKB-ARBA"/>
</dbReference>
<dbReference type="AlphaFoldDB" id="A0A9W8C4I2"/>
<comment type="similarity">
    <text evidence="3">Belongs to the fucolectin family.</text>
</comment>
<dbReference type="Proteomes" id="UP001059041">
    <property type="component" value="Linkage Group LG8"/>
</dbReference>
<dbReference type="SUPFAM" id="SSF49785">
    <property type="entry name" value="Galactose-binding domain-like"/>
    <property type="match status" value="2"/>
</dbReference>
<dbReference type="Gene3D" id="2.60.120.260">
    <property type="entry name" value="Galactose-binding domain-like"/>
    <property type="match status" value="2"/>
</dbReference>
<reference evidence="11" key="1">
    <citation type="submission" date="2021-02" db="EMBL/GenBank/DDBJ databases">
        <title>Comparative genomics reveals that relaxation of natural selection precedes convergent phenotypic evolution of cavefish.</title>
        <authorList>
            <person name="Peng Z."/>
        </authorList>
    </citation>
    <scope>NUCLEOTIDE SEQUENCE</scope>
    <source>
        <tissue evidence="11">Muscle</tissue>
    </source>
</reference>
<dbReference type="InterPro" id="IPR008979">
    <property type="entry name" value="Galactose-bd-like_sf"/>
</dbReference>
<evidence type="ECO:0000256" key="2">
    <source>
        <dbReference type="ARBA" id="ARBA00004613"/>
    </source>
</evidence>
<comment type="caution">
    <text evidence="11">The sequence shown here is derived from an EMBL/GenBank/DDBJ whole genome shotgun (WGS) entry which is preliminary data.</text>
</comment>
<proteinExistence type="inferred from homology"/>
<evidence type="ECO:0000256" key="1">
    <source>
        <dbReference type="ARBA" id="ARBA00002219"/>
    </source>
</evidence>
<dbReference type="PANTHER" id="PTHR45713">
    <property type="entry name" value="FTP DOMAIN-CONTAINING PROTEIN"/>
    <property type="match status" value="1"/>
</dbReference>
<evidence type="ECO:0000256" key="4">
    <source>
        <dbReference type="ARBA" id="ARBA00011233"/>
    </source>
</evidence>
<organism evidence="11 12">
    <name type="scientific">Triplophysa rosa</name>
    <name type="common">Cave loach</name>
    <dbReference type="NCBI Taxonomy" id="992332"/>
    <lineage>
        <taxon>Eukaryota</taxon>
        <taxon>Metazoa</taxon>
        <taxon>Chordata</taxon>
        <taxon>Craniata</taxon>
        <taxon>Vertebrata</taxon>
        <taxon>Euteleostomi</taxon>
        <taxon>Actinopterygii</taxon>
        <taxon>Neopterygii</taxon>
        <taxon>Teleostei</taxon>
        <taxon>Ostariophysi</taxon>
        <taxon>Cypriniformes</taxon>
        <taxon>Nemacheilidae</taxon>
        <taxon>Triplophysa</taxon>
    </lineage>
</organism>
<dbReference type="SMART" id="SM00607">
    <property type="entry name" value="FTP"/>
    <property type="match status" value="1"/>
</dbReference>
<dbReference type="InterPro" id="IPR006585">
    <property type="entry name" value="FTP1"/>
</dbReference>
<comment type="subunit">
    <text evidence="4">Homotrimer.</text>
</comment>
<sequence length="186" mass="20600">TCTELSSLQKRILTRNTLIYIVTSITITNRKDYCPERLDGAEIHIGRVSGRYVNVVIPGVNRVLTLCELEVYGENVALRGVATQNVPYEHNIASNAIDGNKDSNYFHGSCSCTKEFLNPWWRLDLPRNHKVFSVAITNRGDAFSGAEIRIGNSLNNNGNDNSRCAVITSIDPGFTSSFDCNGEEGR</sequence>
<feature type="non-terminal residue" evidence="11">
    <location>
        <position position="186"/>
    </location>
</feature>
<evidence type="ECO:0000256" key="5">
    <source>
        <dbReference type="ARBA" id="ARBA00022525"/>
    </source>
</evidence>
<gene>
    <name evidence="11" type="ORF">IRJ41_022740</name>
</gene>
<keyword evidence="6" id="KW-0479">Metal-binding</keyword>
<name>A0A9W8C4I2_TRIRA</name>
<evidence type="ECO:0000259" key="10">
    <source>
        <dbReference type="SMART" id="SM00607"/>
    </source>
</evidence>
<keyword evidence="5" id="KW-0964">Secreted</keyword>
<evidence type="ECO:0000313" key="11">
    <source>
        <dbReference type="EMBL" id="KAI7807132.1"/>
    </source>
</evidence>
<feature type="domain" description="Fucolectin tachylectin-4 pentraxin-1" evidence="10">
    <location>
        <begin position="73"/>
        <end position="184"/>
    </location>
</feature>
<evidence type="ECO:0000256" key="3">
    <source>
        <dbReference type="ARBA" id="ARBA00010147"/>
    </source>
</evidence>
<dbReference type="GO" id="GO:0010185">
    <property type="term" value="P:regulation of cellular defense response"/>
    <property type="evidence" value="ECO:0007669"/>
    <property type="project" value="UniProtKB-ARBA"/>
</dbReference>
<evidence type="ECO:0000313" key="12">
    <source>
        <dbReference type="Proteomes" id="UP001059041"/>
    </source>
</evidence>
<evidence type="ECO:0000256" key="7">
    <source>
        <dbReference type="ARBA" id="ARBA00022734"/>
    </source>
</evidence>
<evidence type="ECO:0000256" key="6">
    <source>
        <dbReference type="ARBA" id="ARBA00022723"/>
    </source>
</evidence>
<dbReference type="PANTHER" id="PTHR45713:SF8">
    <property type="entry name" value="SI:CH211-215K15.4"/>
    <property type="match status" value="1"/>
</dbReference>
<dbReference type="GO" id="GO:0046872">
    <property type="term" value="F:metal ion binding"/>
    <property type="evidence" value="ECO:0007669"/>
    <property type="project" value="UniProtKB-KW"/>
</dbReference>
<dbReference type="EMBL" id="JAFHDT010000008">
    <property type="protein sequence ID" value="KAI7807132.1"/>
    <property type="molecule type" value="Genomic_DNA"/>
</dbReference>
<dbReference type="GO" id="GO:0042806">
    <property type="term" value="F:fucose binding"/>
    <property type="evidence" value="ECO:0007669"/>
    <property type="project" value="UniProtKB-ARBA"/>
</dbReference>
<keyword evidence="8" id="KW-0106">Calcium</keyword>
<accession>A0A9W8C4I2</accession>
<comment type="function">
    <text evidence="1">Acts as a defensive agent. Recognizes blood group fucosylated oligosaccharides including A, B, H and Lewis B-type antigens. Does not recognize Lewis A antigen and has low affinity for monovalent haptens.</text>
</comment>
<evidence type="ECO:0000256" key="9">
    <source>
        <dbReference type="ARBA" id="ARBA00023157"/>
    </source>
</evidence>
<dbReference type="Pfam" id="PF22633">
    <property type="entry name" value="F5_F8_type_C_2"/>
    <property type="match status" value="1"/>
</dbReference>